<keyword evidence="1" id="KW-0812">Transmembrane</keyword>
<evidence type="ECO:0000256" key="1">
    <source>
        <dbReference type="SAM" id="Phobius"/>
    </source>
</evidence>
<dbReference type="Gene3D" id="2.60.450.10">
    <property type="entry name" value="Lipopolysaccharide (LPS) transport protein A like domain"/>
    <property type="match status" value="1"/>
</dbReference>
<evidence type="ECO:0000313" key="3">
    <source>
        <dbReference type="Proteomes" id="UP000000491"/>
    </source>
</evidence>
<feature type="transmembrane region" description="Helical" evidence="1">
    <location>
        <begin position="38"/>
        <end position="58"/>
    </location>
</feature>
<dbReference type="EMBL" id="CP002865">
    <property type="protein sequence ID" value="AEI37805.1"/>
    <property type="molecule type" value="Genomic_DNA"/>
</dbReference>
<dbReference type="AlphaFoldDB" id="F8ESN0"/>
<dbReference type="InterPro" id="IPR010664">
    <property type="entry name" value="LipoPS_assembly_LptC-rel"/>
</dbReference>
<name>F8ESN0_ZYMMT</name>
<sequence length="220" mass="24551">MVALGLRISVMVSSDQLIGRRWALAGSHHDRIIHILRIILPIGIFIVIVLMVITPLIGRKDLSFVLSRDHIAATKERMNLRKAIYRGHDDRKRAFELRAESAIQPDSSNPQLWLTDLIAEIQLDSGPATVKAPHGRYNMDTNILIIDGPTELVMANGYHVNGRDVTIDLDKRLITSNRPVTGRTPTGSFQGENINVDLINGTATLEGRTHTHFDRRSGDK</sequence>
<gene>
    <name evidence="2" type="ordered locus">Zymop_0906</name>
</gene>
<dbReference type="HOGENOM" id="CLU_1282545_0_0_5"/>
<dbReference type="eggNOG" id="COG5375">
    <property type="taxonomic scope" value="Bacteria"/>
</dbReference>
<dbReference type="Pfam" id="PF06835">
    <property type="entry name" value="LptC"/>
    <property type="match status" value="1"/>
</dbReference>
<accession>F8ESN0</accession>
<keyword evidence="1" id="KW-0472">Membrane</keyword>
<evidence type="ECO:0000313" key="2">
    <source>
        <dbReference type="EMBL" id="AEI37805.1"/>
    </source>
</evidence>
<proteinExistence type="predicted"/>
<dbReference type="Proteomes" id="UP000000491">
    <property type="component" value="Chromosome"/>
</dbReference>
<organism evidence="2 3">
    <name type="scientific">Zymomonas mobilis subsp. pomaceae (strain ATCC 29192 / DSM 22645 / JCM 10191 / CCUG 17912 / NBRC 13757 / NCIMB 11200 / NRRL B-4491 / Barker I)</name>
    <dbReference type="NCBI Taxonomy" id="579138"/>
    <lineage>
        <taxon>Bacteria</taxon>
        <taxon>Pseudomonadati</taxon>
        <taxon>Pseudomonadota</taxon>
        <taxon>Alphaproteobacteria</taxon>
        <taxon>Sphingomonadales</taxon>
        <taxon>Zymomonadaceae</taxon>
        <taxon>Zymomonas</taxon>
    </lineage>
</organism>
<keyword evidence="1" id="KW-1133">Transmembrane helix</keyword>
<reference evidence="2 3" key="1">
    <citation type="journal article" date="2011" name="J. Bacteriol.">
        <title>Genome sequence of the ethanol-producing Zymomonas mobilis subsp. pomaceae lectotype strain ATCC 29192.</title>
        <authorList>
            <person name="Kouvelis V.N."/>
            <person name="Davenport K.W."/>
            <person name="Brettin T.S."/>
            <person name="Bruce D."/>
            <person name="Detter C."/>
            <person name="Han C.S."/>
            <person name="Nolan M."/>
            <person name="Tapia R."/>
            <person name="Damoulaki A."/>
            <person name="Kyrpides N.C."/>
            <person name="Typas M.A."/>
            <person name="Pappas K.M."/>
        </authorList>
    </citation>
    <scope>NUCLEOTIDE SEQUENCE [LARGE SCALE GENOMIC DNA]</scope>
    <source>
        <strain evidence="3">ATCC 29192 / DSM 22645 / JCM 10191 / CCUG 17912 / NBRC 13757 / NCIMB 11200 / NRRL B-4491 / Barker I</strain>
    </source>
</reference>
<protein>
    <recommendedName>
        <fullName evidence="4">Lipopolysaccharide export system protein LptC</fullName>
    </recommendedName>
</protein>
<dbReference type="PATRIC" id="fig|579138.3.peg.954"/>
<dbReference type="STRING" id="579138.Zymop_0906"/>
<dbReference type="KEGG" id="zmp:Zymop_0906"/>
<evidence type="ECO:0008006" key="4">
    <source>
        <dbReference type="Google" id="ProtNLM"/>
    </source>
</evidence>